<feature type="compositionally biased region" description="Basic and acidic residues" evidence="7">
    <location>
        <begin position="604"/>
        <end position="614"/>
    </location>
</feature>
<dbReference type="EMBL" id="PKSG01000020">
    <property type="protein sequence ID" value="POR39650.1"/>
    <property type="molecule type" value="Genomic_DNA"/>
</dbReference>
<feature type="domain" description="WW" evidence="8">
    <location>
        <begin position="20"/>
        <end position="49"/>
    </location>
</feature>
<keyword evidence="6" id="KW-0175">Coiled coil</keyword>
<feature type="region of interest" description="Disordered" evidence="7">
    <location>
        <begin position="533"/>
        <end position="571"/>
    </location>
</feature>
<dbReference type="FunFam" id="1.10.10.440:FF:000033">
    <property type="entry name" value="Formin binding protein (FNB3)"/>
    <property type="match status" value="1"/>
</dbReference>
<feature type="coiled-coil region" evidence="6">
    <location>
        <begin position="233"/>
        <end position="260"/>
    </location>
</feature>
<comment type="subcellular location">
    <subcellularLocation>
        <location evidence="1">Nucleus</location>
    </subcellularLocation>
</comment>
<feature type="compositionally biased region" description="Basic and acidic residues" evidence="7">
    <location>
        <begin position="624"/>
        <end position="643"/>
    </location>
</feature>
<dbReference type="GO" id="GO:0003723">
    <property type="term" value="F:RNA binding"/>
    <property type="evidence" value="ECO:0007669"/>
    <property type="project" value="TreeGrafter"/>
</dbReference>
<feature type="compositionally biased region" description="Basic and acidic residues" evidence="7">
    <location>
        <begin position="661"/>
        <end position="673"/>
    </location>
</feature>
<evidence type="ECO:0000256" key="5">
    <source>
        <dbReference type="ARBA" id="ARBA00023242"/>
    </source>
</evidence>
<dbReference type="PANTHER" id="PTHR11864">
    <property type="entry name" value="PRE-MRNA-PROCESSING PROTEIN PRP40"/>
    <property type="match status" value="1"/>
</dbReference>
<dbReference type="InterPro" id="IPR001202">
    <property type="entry name" value="WW_dom"/>
</dbReference>
<dbReference type="Pfam" id="PF25432">
    <property type="entry name" value="FF_PRPF40A"/>
    <property type="match status" value="1"/>
</dbReference>
<dbReference type="PROSITE" id="PS50020">
    <property type="entry name" value="WW_DOMAIN_2"/>
    <property type="match status" value="2"/>
</dbReference>
<evidence type="ECO:0000256" key="1">
    <source>
        <dbReference type="ARBA" id="ARBA00004123"/>
    </source>
</evidence>
<keyword evidence="3" id="KW-0677">Repeat</keyword>
<dbReference type="GO" id="GO:0005685">
    <property type="term" value="C:U1 snRNP"/>
    <property type="evidence" value="ECO:0007669"/>
    <property type="project" value="TreeGrafter"/>
</dbReference>
<proteinExistence type="predicted"/>
<feature type="compositionally biased region" description="Basic and acidic residues" evidence="7">
    <location>
        <begin position="815"/>
        <end position="824"/>
    </location>
</feature>
<dbReference type="InterPro" id="IPR039726">
    <property type="entry name" value="Prp40-like"/>
</dbReference>
<dbReference type="GO" id="GO:0045292">
    <property type="term" value="P:mRNA cis splicing, via spliceosome"/>
    <property type="evidence" value="ECO:0007669"/>
    <property type="project" value="InterPro"/>
</dbReference>
<accession>A0A2S4LB30</accession>
<gene>
    <name evidence="10" type="ORF">TPAR_00159</name>
</gene>
<dbReference type="PANTHER" id="PTHR11864:SF0">
    <property type="entry name" value="PRP40 PRE-MRNA PROCESSING FACTOR 40 HOMOLOG A (YEAST)"/>
    <property type="match status" value="1"/>
</dbReference>
<dbReference type="OrthoDB" id="187617at2759"/>
<evidence type="ECO:0000256" key="7">
    <source>
        <dbReference type="SAM" id="MobiDB-lite"/>
    </source>
</evidence>
<feature type="region of interest" description="Disordered" evidence="7">
    <location>
        <begin position="102"/>
        <end position="160"/>
    </location>
</feature>
<keyword evidence="2" id="KW-0507">mRNA processing</keyword>
<dbReference type="Pfam" id="PF01846">
    <property type="entry name" value="FF"/>
    <property type="match status" value="2"/>
</dbReference>
<dbReference type="Gene3D" id="2.20.70.10">
    <property type="match status" value="2"/>
</dbReference>
<protein>
    <submittedName>
        <fullName evidence="10">Pre-mRNA-processing protein prp40</fullName>
    </submittedName>
</protein>
<dbReference type="InterPro" id="IPR036020">
    <property type="entry name" value="WW_dom_sf"/>
</dbReference>
<comment type="caution">
    <text evidence="10">The sequence shown here is derived from an EMBL/GenBank/DDBJ whole genome shotgun (WGS) entry which is preliminary data.</text>
</comment>
<dbReference type="Gene3D" id="1.10.10.440">
    <property type="entry name" value="FF domain"/>
    <property type="match status" value="5"/>
</dbReference>
<keyword evidence="11" id="KW-1185">Reference proteome</keyword>
<dbReference type="SMART" id="SM00456">
    <property type="entry name" value="WW"/>
    <property type="match status" value="2"/>
</dbReference>
<dbReference type="FunFam" id="1.10.10.440:FF:000013">
    <property type="entry name" value="pre-mRNA-processing protein 40A isoform X1"/>
    <property type="match status" value="1"/>
</dbReference>
<reference evidence="10 11" key="1">
    <citation type="submission" date="2018-01" db="EMBL/GenBank/DDBJ databases">
        <title>Harnessing the power of phylogenomics to disentangle the directionality and signatures of interkingdom host jumping in the parasitic fungal genus Tolypocladium.</title>
        <authorList>
            <person name="Quandt C.A."/>
            <person name="Patterson W."/>
            <person name="Spatafora J.W."/>
        </authorList>
    </citation>
    <scope>NUCLEOTIDE SEQUENCE [LARGE SCALE GENOMIC DNA]</scope>
    <source>
        <strain evidence="10 11">NRBC 100945</strain>
    </source>
</reference>
<organism evidence="10 11">
    <name type="scientific">Tolypocladium paradoxum</name>
    <dbReference type="NCBI Taxonomy" id="94208"/>
    <lineage>
        <taxon>Eukaryota</taxon>
        <taxon>Fungi</taxon>
        <taxon>Dikarya</taxon>
        <taxon>Ascomycota</taxon>
        <taxon>Pezizomycotina</taxon>
        <taxon>Sordariomycetes</taxon>
        <taxon>Hypocreomycetidae</taxon>
        <taxon>Hypocreales</taxon>
        <taxon>Ophiocordycipitaceae</taxon>
        <taxon>Tolypocladium</taxon>
    </lineage>
</organism>
<name>A0A2S4LB30_9HYPO</name>
<evidence type="ECO:0000256" key="2">
    <source>
        <dbReference type="ARBA" id="ARBA00022664"/>
    </source>
</evidence>
<feature type="compositionally biased region" description="Basic and acidic residues" evidence="7">
    <location>
        <begin position="145"/>
        <end position="160"/>
    </location>
</feature>
<feature type="compositionally biased region" description="Basic and acidic residues" evidence="7">
    <location>
        <begin position="688"/>
        <end position="759"/>
    </location>
</feature>
<evidence type="ECO:0000256" key="6">
    <source>
        <dbReference type="SAM" id="Coils"/>
    </source>
</evidence>
<evidence type="ECO:0000313" key="11">
    <source>
        <dbReference type="Proteomes" id="UP000237481"/>
    </source>
</evidence>
<dbReference type="STRING" id="94208.A0A2S4LB30"/>
<evidence type="ECO:0000313" key="10">
    <source>
        <dbReference type="EMBL" id="POR39650.1"/>
    </source>
</evidence>
<feature type="compositionally biased region" description="Gly residues" evidence="7">
    <location>
        <begin position="111"/>
        <end position="143"/>
    </location>
</feature>
<evidence type="ECO:0000259" key="9">
    <source>
        <dbReference type="PROSITE" id="PS51676"/>
    </source>
</evidence>
<feature type="compositionally biased region" description="Basic residues" evidence="7">
    <location>
        <begin position="644"/>
        <end position="653"/>
    </location>
</feature>
<dbReference type="PROSITE" id="PS01159">
    <property type="entry name" value="WW_DOMAIN_1"/>
    <property type="match status" value="2"/>
</dbReference>
<feature type="region of interest" description="Disordered" evidence="7">
    <location>
        <begin position="603"/>
        <end position="831"/>
    </location>
</feature>
<dbReference type="AlphaFoldDB" id="A0A2S4LB30"/>
<feature type="domain" description="WW" evidence="8">
    <location>
        <begin position="62"/>
        <end position="90"/>
    </location>
</feature>
<dbReference type="CDD" id="cd00201">
    <property type="entry name" value="WW"/>
    <property type="match status" value="2"/>
</dbReference>
<dbReference type="PROSITE" id="PS51676">
    <property type="entry name" value="FF"/>
    <property type="match status" value="1"/>
</dbReference>
<dbReference type="Pfam" id="PF00397">
    <property type="entry name" value="WW"/>
    <property type="match status" value="2"/>
</dbReference>
<dbReference type="InterPro" id="IPR036517">
    <property type="entry name" value="FF_domain_sf"/>
</dbReference>
<feature type="compositionally biased region" description="Basic and acidic residues" evidence="7">
    <location>
        <begin position="769"/>
        <end position="803"/>
    </location>
</feature>
<dbReference type="GO" id="GO:0071004">
    <property type="term" value="C:U2-type prespliceosome"/>
    <property type="evidence" value="ECO:0007669"/>
    <property type="project" value="TreeGrafter"/>
</dbReference>
<feature type="domain" description="FF" evidence="9">
    <location>
        <begin position="246"/>
        <end position="302"/>
    </location>
</feature>
<sequence>MNGFAGGYAGGYGAPPVAVPAWQEHHTPDGRAYYYNAATKVTQWTKPEEIMTPAERALANQPWKEYTAEGGRKYWYNTDTKQSSWEMPEAFKNALGANDARNYAAPPASYGQGGQGPHGQGGQGLHGQGGQGPHGQGYGGGHRQGYRDQGRGARDDRDDRQLARSFVPAAIDNGPEYATKEEAVAAFVKVLKRYGVQPDWTWEQVLKTVGKDQQFRSIKSPKARREEFAKYCQNVLLEEQERAKKRLAKLRADFETMLKRHPDITHSARWKTARPIVEGETIFRSTDDDKEREQLFDEYILGLKKAHNEQQAARRKAALEGLKELLPKLDLTAYTRWDDAQQIVSVAQKDPKYQVLTMSEIITEFQEHIKYLERAVNEKRQTDKKTKFRRQRRHRDAYRALLADLLRDGKIKAGSQWSQVRQFVKDDERYLNMLGQGGVSAAPLLFWDVVEDEERALRGPRNEVLDALEVSFSGFPGELREVNIITKDKRFDLTATTTVDEFMAAMKEDRRTANIDPATLHLIFERLREKRAAKREDERHTDRHQRHAVDNLRSFMKRLDPPIMPGDTYENVRPRLSKAPEFQAVGSEDSARHAFDRHMRRLRERVDEEPQPERNHHRRNSRVSSERDLPRRTRDRSRGERSHRGGRPSRRSRSPGQDPYEADRRRAVAERERNHRKSAMAENVLSGDRGRLSPQPRRERDRDHRERDRDHDRYARPRRSEDVPYTRERRDREDERERPPRHPVDTRSADELNYGDERPAGSSSSRRRRPDDDDGLGRRDSRDSKRLKTDQSGERTPHREGRQQRTKTPPPAAPKEARDVRSGSEEGEIEE</sequence>
<dbReference type="Proteomes" id="UP000237481">
    <property type="component" value="Unassembled WGS sequence"/>
</dbReference>
<evidence type="ECO:0000259" key="8">
    <source>
        <dbReference type="PROSITE" id="PS50020"/>
    </source>
</evidence>
<evidence type="ECO:0000256" key="4">
    <source>
        <dbReference type="ARBA" id="ARBA00023187"/>
    </source>
</evidence>
<dbReference type="SUPFAM" id="SSF81698">
    <property type="entry name" value="FF domain"/>
    <property type="match status" value="5"/>
</dbReference>
<evidence type="ECO:0000256" key="3">
    <source>
        <dbReference type="ARBA" id="ARBA00022737"/>
    </source>
</evidence>
<keyword evidence="5" id="KW-0539">Nucleus</keyword>
<dbReference type="SMART" id="SM00441">
    <property type="entry name" value="FF"/>
    <property type="match status" value="5"/>
</dbReference>
<dbReference type="SUPFAM" id="SSF51045">
    <property type="entry name" value="WW domain"/>
    <property type="match status" value="2"/>
</dbReference>
<dbReference type="InterPro" id="IPR002713">
    <property type="entry name" value="FF_domain"/>
</dbReference>
<keyword evidence="4" id="KW-0508">mRNA splicing</keyword>